<dbReference type="Pfam" id="PF07603">
    <property type="entry name" value="Lcl_C"/>
    <property type="match status" value="2"/>
</dbReference>
<dbReference type="InterPro" id="IPR011460">
    <property type="entry name" value="Lcl_C"/>
</dbReference>
<gene>
    <name evidence="2" type="ORF">VSS37_09725</name>
</gene>
<dbReference type="Pfam" id="PF10282">
    <property type="entry name" value="Lactonase"/>
    <property type="match status" value="2"/>
</dbReference>
<dbReference type="SUPFAM" id="SSF50969">
    <property type="entry name" value="YVTN repeat-like/Quinoprotein amine dehydrogenase"/>
    <property type="match status" value="1"/>
</dbReference>
<comment type="caution">
    <text evidence="2">The sequence shown here is derived from an EMBL/GenBank/DDBJ whole genome shotgun (WGS) entry which is preliminary data.</text>
</comment>
<organism evidence="2 3">
    <name type="scientific">Candidatus Thiothrix phosphatis</name>
    <dbReference type="NCBI Taxonomy" id="3112415"/>
    <lineage>
        <taxon>Bacteria</taxon>
        <taxon>Pseudomonadati</taxon>
        <taxon>Pseudomonadota</taxon>
        <taxon>Gammaproteobacteria</taxon>
        <taxon>Thiotrichales</taxon>
        <taxon>Thiotrichaceae</taxon>
        <taxon>Thiothrix</taxon>
    </lineage>
</organism>
<dbReference type="Proteomes" id="UP001308005">
    <property type="component" value="Unassembled WGS sequence"/>
</dbReference>
<evidence type="ECO:0000259" key="1">
    <source>
        <dbReference type="PROSITE" id="PS50093"/>
    </source>
</evidence>
<dbReference type="PROSITE" id="PS50093">
    <property type="entry name" value="PKD"/>
    <property type="match status" value="1"/>
</dbReference>
<proteinExistence type="predicted"/>
<protein>
    <submittedName>
        <fullName evidence="2">Beta-propeller fold lactonase family protein</fullName>
    </submittedName>
</protein>
<sequence length="938" mass="97718">MPVEGLNGAISVAMSKDTGGAKRHLYVAGRDDNAISVFEVKADGSLAFVQAYYDGKDGVDGLGYVSEIVLSPDNQYLYAVGRLANAISVFHRDAATGALTFVQVLKNGVDGVDGLHEASGVAISPDGKNVYATAGHDSKVSIFSRDAASGRLAYTGVLENGQNGVQGIGGSFPITVSPDGKSVYVGGGSESTIAVFARDAATGALHFSQVMAAGANNEHGLAGISGLTVSPDGLNVYAASWGTELGLNSTVAVFSRNPDTGELGFVETHANKTPDGGDVPGMWGALAVEVSPDGGNVYVSALYGNEIAVFDRAAGTGALSNPKAAKQGKEGIDGMTYVRDMIVDPEGANVYAVSRVDNAAVWFKRNGGALAFGDQYRKPIGSAEGAQKLLANTDDAFSAKVKGSAPFTWRWETSDGRSVGPVTGAEGAKATFNWPNAGQYTVKVTAENRDGVFTQTIPVEVKTSFGAADKAPVLKTGQTECYDANGAGVTCAGSGQNGDQPTGVSGSTPRFVQANGIVTDTWTGLEWLQDANCISSQYPQYDQNMKVGDGKVAWQQGLTFVKGINQGAYANCASGHNDWRLPNVHELQSLIDYGAGEPAMAGKEYFNNLASDFYWSSTSDENDPGSFAAFYTTGAGSTWRAWSVSMKTGESTADDKGGTPVIFPGFRGYVLPVRGQTKGVAAVAETGQKSCYDVDGNFISCTGTGQDGEVQAGLKTPSPRFQMGDGVVTDALTGLSWLQNADCLRTEYPEYDQQGTAGDGTVTWQQALDFVKGINSKTYDKCSAGKYSWRLPNIREIQTLVDFSLGAPAIANTGGQGKWTAGNPFNNVANVLYWSSTSDGHAPANTASRAWATGMRSGAYWADAKNGSGSQYGFPMGRVWPVLDAGSTTSASSDSDTSTGGGGGGSFDFAVMLLLPLAGLLGGRLRKRLGAARTLTGE</sequence>
<evidence type="ECO:0000313" key="3">
    <source>
        <dbReference type="Proteomes" id="UP001308005"/>
    </source>
</evidence>
<feature type="domain" description="PKD" evidence="1">
    <location>
        <begin position="378"/>
        <end position="468"/>
    </location>
</feature>
<keyword evidence="3" id="KW-1185">Reference proteome</keyword>
<dbReference type="PANTHER" id="PTHR35812">
    <property type="entry name" value="LIPOPROTEIN"/>
    <property type="match status" value="1"/>
</dbReference>
<dbReference type="EMBL" id="JAYMYJ010000093">
    <property type="protein sequence ID" value="MEB4591255.1"/>
    <property type="molecule type" value="Genomic_DNA"/>
</dbReference>
<dbReference type="InterPro" id="IPR000601">
    <property type="entry name" value="PKD_dom"/>
</dbReference>
<dbReference type="InterPro" id="IPR022409">
    <property type="entry name" value="PKD/Chitinase_dom"/>
</dbReference>
<dbReference type="InterPro" id="IPR035986">
    <property type="entry name" value="PKD_dom_sf"/>
</dbReference>
<dbReference type="PANTHER" id="PTHR35812:SF1">
    <property type="entry name" value="LIPOPROTEIN"/>
    <property type="match status" value="1"/>
</dbReference>
<name>A0ABU6CWP1_9GAMM</name>
<dbReference type="InterPro" id="IPR019405">
    <property type="entry name" value="Lactonase_7-beta_prop"/>
</dbReference>
<dbReference type="InterPro" id="IPR011044">
    <property type="entry name" value="Quino_amine_DH_bsu"/>
</dbReference>
<dbReference type="Pfam" id="PF00801">
    <property type="entry name" value="PKD"/>
    <property type="match status" value="1"/>
</dbReference>
<dbReference type="InterPro" id="IPR015943">
    <property type="entry name" value="WD40/YVTN_repeat-like_dom_sf"/>
</dbReference>
<dbReference type="RefSeq" id="WP_324694725.1">
    <property type="nucleotide sequence ID" value="NZ_JAYMYJ010000093.1"/>
</dbReference>
<dbReference type="Gene3D" id="2.130.10.10">
    <property type="entry name" value="YVTN repeat-like/Quinoprotein amine dehydrogenase"/>
    <property type="match status" value="3"/>
</dbReference>
<dbReference type="SUPFAM" id="SSF49299">
    <property type="entry name" value="PKD domain"/>
    <property type="match status" value="1"/>
</dbReference>
<dbReference type="Gene3D" id="2.60.40.10">
    <property type="entry name" value="Immunoglobulins"/>
    <property type="match status" value="1"/>
</dbReference>
<reference evidence="3" key="1">
    <citation type="submission" date="2023-07" db="EMBL/GenBank/DDBJ databases">
        <title>The carbon used by Thiothrix.</title>
        <authorList>
            <person name="Chen L."/>
        </authorList>
    </citation>
    <scope>NUCLEOTIDE SEQUENCE [LARGE SCALE GENOMIC DNA]</scope>
</reference>
<dbReference type="InterPro" id="IPR013783">
    <property type="entry name" value="Ig-like_fold"/>
</dbReference>
<dbReference type="CDD" id="cd00146">
    <property type="entry name" value="PKD"/>
    <property type="match status" value="1"/>
</dbReference>
<dbReference type="SMART" id="SM00089">
    <property type="entry name" value="PKD"/>
    <property type="match status" value="1"/>
</dbReference>
<accession>A0ABU6CWP1</accession>
<evidence type="ECO:0000313" key="2">
    <source>
        <dbReference type="EMBL" id="MEB4591255.1"/>
    </source>
</evidence>